<accession>A0A7W8ZX13</accession>
<evidence type="ECO:0000313" key="1">
    <source>
        <dbReference type="EMBL" id="MBB5641789.1"/>
    </source>
</evidence>
<reference evidence="1 2" key="1">
    <citation type="submission" date="2020-08" db="EMBL/GenBank/DDBJ databases">
        <title>Sequencing the genomes of 1000 actinobacteria strains.</title>
        <authorList>
            <person name="Klenk H.-P."/>
        </authorList>
    </citation>
    <scope>NUCLEOTIDE SEQUENCE [LARGE SCALE GENOMIC DNA]</scope>
    <source>
        <strain evidence="1 2">DSM 21065</strain>
    </source>
</reference>
<sequence length="123" mass="13288">MARLRSASAATVAAGYTPAELLDPRHAVWTNPKHAAQWMEDHHLNSSVARMRDLPGPLNRHGHAAQQWAHAQGLTTRYPGGGVGIDWHQVNAAGINWASGARIMEKLEHAGVTITKDNDTNGS</sequence>
<organism evidence="1 2">
    <name type="scientific">Cryobacterium roopkundense</name>
    <dbReference type="NCBI Taxonomy" id="1001240"/>
    <lineage>
        <taxon>Bacteria</taxon>
        <taxon>Bacillati</taxon>
        <taxon>Actinomycetota</taxon>
        <taxon>Actinomycetes</taxon>
        <taxon>Micrococcales</taxon>
        <taxon>Microbacteriaceae</taxon>
        <taxon>Cryobacterium</taxon>
    </lineage>
</organism>
<protein>
    <submittedName>
        <fullName evidence="1">Uncharacterized protein</fullName>
    </submittedName>
</protein>
<name>A0A7W8ZX13_9MICO</name>
<evidence type="ECO:0000313" key="2">
    <source>
        <dbReference type="Proteomes" id="UP000561726"/>
    </source>
</evidence>
<dbReference type="EMBL" id="JACHBQ010000001">
    <property type="protein sequence ID" value="MBB5641789.1"/>
    <property type="molecule type" value="Genomic_DNA"/>
</dbReference>
<gene>
    <name evidence="1" type="ORF">BJ997_002337</name>
</gene>
<comment type="caution">
    <text evidence="1">The sequence shown here is derived from an EMBL/GenBank/DDBJ whole genome shotgun (WGS) entry which is preliminary data.</text>
</comment>
<dbReference type="Proteomes" id="UP000561726">
    <property type="component" value="Unassembled WGS sequence"/>
</dbReference>
<proteinExistence type="predicted"/>
<dbReference type="AlphaFoldDB" id="A0A7W8ZX13"/>
<dbReference type="RefSeq" id="WP_183323464.1">
    <property type="nucleotide sequence ID" value="NZ_JACHBQ010000001.1"/>
</dbReference>